<reference evidence="2" key="1">
    <citation type="journal article" date="2019" name="Int. J. Syst. Evol. Microbiol.">
        <title>The Global Catalogue of Microorganisms (GCM) 10K type strain sequencing project: providing services to taxonomists for standard genome sequencing and annotation.</title>
        <authorList>
            <consortium name="The Broad Institute Genomics Platform"/>
            <consortium name="The Broad Institute Genome Sequencing Center for Infectious Disease"/>
            <person name="Wu L."/>
            <person name="Ma J."/>
        </authorList>
    </citation>
    <scope>NUCLEOTIDE SEQUENCE [LARGE SCALE GENOMIC DNA]</scope>
    <source>
        <strain evidence="2">CECT 8979</strain>
    </source>
</reference>
<dbReference type="Proteomes" id="UP001595812">
    <property type="component" value="Unassembled WGS sequence"/>
</dbReference>
<dbReference type="Gene3D" id="3.30.450.40">
    <property type="match status" value="1"/>
</dbReference>
<organism evidence="1 2">
    <name type="scientific">Winogradskyella maritima</name>
    <dbReference type="NCBI Taxonomy" id="1517766"/>
    <lineage>
        <taxon>Bacteria</taxon>
        <taxon>Pseudomonadati</taxon>
        <taxon>Bacteroidota</taxon>
        <taxon>Flavobacteriia</taxon>
        <taxon>Flavobacteriales</taxon>
        <taxon>Flavobacteriaceae</taxon>
        <taxon>Winogradskyella</taxon>
    </lineage>
</organism>
<keyword evidence="2" id="KW-1185">Reference proteome</keyword>
<accession>A0ABV8AFT0</accession>
<dbReference type="EMBL" id="JBHSAT010000004">
    <property type="protein sequence ID" value="MFC3876788.1"/>
    <property type="molecule type" value="Genomic_DNA"/>
</dbReference>
<proteinExistence type="predicted"/>
<sequence>MKITQDIETPFNIKIGFNKLLKSYEAMLDSDDEFAVRKAKEILAVAEQNPVLREGFDDPKYFEELKSEIATVMQDCFSSVLTLNEIKVATIPFQNVVFNSSQRFKNIIKNAGEDFQLEVKNLPEDDSYIIGCIVILNHVFGYQVSFKRPYYYQIPDASGFMRHYKILYNADFVEIEKTASAPDITEEDYNELLDNFDNIELWKEKFPKGSYNFTGFGLANIVDVTDDQSISNIKSNLIADGTNKTVSFVTDLRQTFRSLFNLEDIDIGFSQYNPETDAFEQVYGEGFESFMLLGKEAINCKSAFCENSYKTILEEKEFFAIADVDRYFKLSQGQAPQYKILKEAGIKSAILAPIANKKGLLGVLEIVSKKPKVLNSINANKLNDIMPFIVMGVERSKREEANLIEAIIQQECTSIHPSVHWKFKDEAKSFIRAKVTADEVPTFKKISFENVYPLFGQIDVKGSSDARNSATQKDLALQLKMASSIISSALDKDYLPVFEQVKFQLDDYNSEIISDFKVDSEHTISSFLRNEVQPILELIATKHQDLESEVSDYISKIDDDLGVIYFYRKHYDDSVKLINKNMSSLLDAKQIEAQKMYPHFFERFKTDGVEHNMYIGEAITKEENFNEIYLFNLRLWQLQVMCEMENEYYHKQHEYPVALDVASMVLVFNQPLTIGFRMDEKRFDVDGTYNARYEVVKKRVDKAYIKGTEERVTQKGKLTIVYSQKEDEIEYKRYIKFLQSKQLLNDDMEVVELEDLQGVTGLRALRTSILYHSKEDSSDAYYTYEDLMDTIKS</sequence>
<name>A0ABV8AFT0_9FLAO</name>
<evidence type="ECO:0000313" key="2">
    <source>
        <dbReference type="Proteomes" id="UP001595812"/>
    </source>
</evidence>
<protein>
    <submittedName>
        <fullName evidence="1">GAF domain-containing protein</fullName>
    </submittedName>
</protein>
<evidence type="ECO:0000313" key="1">
    <source>
        <dbReference type="EMBL" id="MFC3876788.1"/>
    </source>
</evidence>
<dbReference type="RefSeq" id="WP_386098023.1">
    <property type="nucleotide sequence ID" value="NZ_JBHSAT010000004.1"/>
</dbReference>
<comment type="caution">
    <text evidence="1">The sequence shown here is derived from an EMBL/GenBank/DDBJ whole genome shotgun (WGS) entry which is preliminary data.</text>
</comment>
<gene>
    <name evidence="1" type="ORF">ACFOSX_06040</name>
</gene>
<dbReference type="InterPro" id="IPR029016">
    <property type="entry name" value="GAF-like_dom_sf"/>
</dbReference>